<accession>A0A5C2RYW9</accession>
<sequence>MSSDDPRGKTLLKRACYDAEESESPKKMLSSEPPGQVPSKDSESLFRPPKLSNENIDDHLHFLIQNYSQLSDDAYDPASILSMLLKRIDRLSPGICVHADHAGRLLNGWEKLRKAFERRDFRAVLYTGALYAPEKTSSRPDNFSTLSKKDQAAAVAAWTLPYQGSADALETAMVEYMRKDAQDGRRYARYAPFMQSSGTGKSRMNDELAKKILYLPINIGKTDCFPPADTEVRGLLMRVKADRVGDWEKQVQLFLCALFETARAHVDEIAGVLPPEAMNPSGLANAFRERMNADMQFGQHGKYRREFYQAVCKKADDLNSCPFRVPIGQGDSPVYTVKLQRDSPDDSEPQETDIMTAAEALADRVSLQYPQFGAYPDKPLVVLCFDEAHMLTEHRDAMTTVTLFEVIRRALHIIRRLPFFTLFVSTVANVEHFPPTPPLHSSSRLRRHLPPFEPIVWTPLDVLAQRMSRDSSFTLAQVASTYHMAHLGRPLFPAMYDSANDGEFRKDIVAFAGKKLLDSKWATPDGLSEDQSLVCLAVRIPLEFDRTVVADSEIELKLVSRHMRLLLYAGTGFSPIITGSSSEPLLAEAAYRAMVRLRWREGEFRGQSAARHGPQTLDPYGALFYHFSHSFLDHGSKGEIIGAVMVLDARDRATTFPLEKDECPPGYSKDFNPDQEKSLHYDGAFCRRIITVMQFLEALLGTANVQSCADSPPCALHATEHADMSLRIAFEYAFIYFNHFVKSKSLEVVNQEYLRLAISRGAAIVCAANHGSIDLIIPILFGTVLEKEKVSAIMIQVKNSRHYTTTVAHSLFTSMNPYECGLFDKNVQEPPPVLRLVFALASSRSAVVAPLPTAQRSEKLERFTAYDIWCAGATHETFSVIQQEEEKHVAKMLQLIRGPREVCVLENGEVHRAVRQMQPMISTHADHFSLWADLSDNMQGPYPLANGYE</sequence>
<proteinExistence type="predicted"/>
<gene>
    <name evidence="2" type="ORF">L227DRAFT_656314</name>
</gene>
<organism evidence="2 3">
    <name type="scientific">Lentinus tigrinus ALCF2SS1-6</name>
    <dbReference type="NCBI Taxonomy" id="1328759"/>
    <lineage>
        <taxon>Eukaryota</taxon>
        <taxon>Fungi</taxon>
        <taxon>Dikarya</taxon>
        <taxon>Basidiomycota</taxon>
        <taxon>Agaricomycotina</taxon>
        <taxon>Agaricomycetes</taxon>
        <taxon>Polyporales</taxon>
        <taxon>Polyporaceae</taxon>
        <taxon>Lentinus</taxon>
    </lineage>
</organism>
<protein>
    <submittedName>
        <fullName evidence="2">Uncharacterized protein</fullName>
    </submittedName>
</protein>
<name>A0A5C2RYW9_9APHY</name>
<dbReference type="OrthoDB" id="107110at2759"/>
<reference evidence="2" key="1">
    <citation type="journal article" date="2018" name="Genome Biol. Evol.">
        <title>Genomics and development of Lentinus tigrinus, a white-rot wood-decaying mushroom with dimorphic fruiting bodies.</title>
        <authorList>
            <person name="Wu B."/>
            <person name="Xu Z."/>
            <person name="Knudson A."/>
            <person name="Carlson A."/>
            <person name="Chen N."/>
            <person name="Kovaka S."/>
            <person name="LaButti K."/>
            <person name="Lipzen A."/>
            <person name="Pennachio C."/>
            <person name="Riley R."/>
            <person name="Schakwitz W."/>
            <person name="Umezawa K."/>
            <person name="Ohm R.A."/>
            <person name="Grigoriev I.V."/>
            <person name="Nagy L.G."/>
            <person name="Gibbons J."/>
            <person name="Hibbett D."/>
        </authorList>
    </citation>
    <scope>NUCLEOTIDE SEQUENCE [LARGE SCALE GENOMIC DNA]</scope>
    <source>
        <strain evidence="2">ALCF2SS1-6</strain>
    </source>
</reference>
<dbReference type="PANTHER" id="PTHR33266">
    <property type="entry name" value="CHROMOSOME 15, WHOLE GENOME SHOTGUN SEQUENCE"/>
    <property type="match status" value="1"/>
</dbReference>
<feature type="region of interest" description="Disordered" evidence="1">
    <location>
        <begin position="1"/>
        <end position="50"/>
    </location>
</feature>
<evidence type="ECO:0000313" key="3">
    <source>
        <dbReference type="Proteomes" id="UP000313359"/>
    </source>
</evidence>
<evidence type="ECO:0000313" key="2">
    <source>
        <dbReference type="EMBL" id="RPD56231.1"/>
    </source>
</evidence>
<dbReference type="STRING" id="1328759.A0A5C2RYW9"/>
<dbReference type="Proteomes" id="UP000313359">
    <property type="component" value="Unassembled WGS sequence"/>
</dbReference>
<dbReference type="EMBL" id="ML122289">
    <property type="protein sequence ID" value="RPD56231.1"/>
    <property type="molecule type" value="Genomic_DNA"/>
</dbReference>
<dbReference type="PANTHER" id="PTHR33266:SF1">
    <property type="entry name" value="F-BOX DOMAIN-CONTAINING PROTEIN"/>
    <property type="match status" value="1"/>
</dbReference>
<keyword evidence="3" id="KW-1185">Reference proteome</keyword>
<dbReference type="AlphaFoldDB" id="A0A5C2RYW9"/>
<evidence type="ECO:0000256" key="1">
    <source>
        <dbReference type="SAM" id="MobiDB-lite"/>
    </source>
</evidence>